<dbReference type="EMBL" id="JAJSOW010000107">
    <property type="protein sequence ID" value="KAI9157474.1"/>
    <property type="molecule type" value="Genomic_DNA"/>
</dbReference>
<gene>
    <name evidence="1" type="ORF">LWI28_023170</name>
</gene>
<comment type="caution">
    <text evidence="1">The sequence shown here is derived from an EMBL/GenBank/DDBJ whole genome shotgun (WGS) entry which is preliminary data.</text>
</comment>
<evidence type="ECO:0000313" key="1">
    <source>
        <dbReference type="EMBL" id="KAI9157474.1"/>
    </source>
</evidence>
<dbReference type="Proteomes" id="UP001064489">
    <property type="component" value="Chromosome 12"/>
</dbReference>
<proteinExistence type="predicted"/>
<keyword evidence="2" id="KW-1185">Reference proteome</keyword>
<protein>
    <submittedName>
        <fullName evidence="1">Uncharacterized protein</fullName>
    </submittedName>
</protein>
<organism evidence="1 2">
    <name type="scientific">Acer negundo</name>
    <name type="common">Box elder</name>
    <dbReference type="NCBI Taxonomy" id="4023"/>
    <lineage>
        <taxon>Eukaryota</taxon>
        <taxon>Viridiplantae</taxon>
        <taxon>Streptophyta</taxon>
        <taxon>Embryophyta</taxon>
        <taxon>Tracheophyta</taxon>
        <taxon>Spermatophyta</taxon>
        <taxon>Magnoliopsida</taxon>
        <taxon>eudicotyledons</taxon>
        <taxon>Gunneridae</taxon>
        <taxon>Pentapetalae</taxon>
        <taxon>rosids</taxon>
        <taxon>malvids</taxon>
        <taxon>Sapindales</taxon>
        <taxon>Sapindaceae</taxon>
        <taxon>Hippocastanoideae</taxon>
        <taxon>Acereae</taxon>
        <taxon>Acer</taxon>
    </lineage>
</organism>
<name>A0AAD5IDY8_ACENE</name>
<reference evidence="1" key="2">
    <citation type="submission" date="2023-02" db="EMBL/GenBank/DDBJ databases">
        <authorList>
            <person name="Swenson N.G."/>
            <person name="Wegrzyn J.L."/>
            <person name="Mcevoy S.L."/>
        </authorList>
    </citation>
    <scope>NUCLEOTIDE SEQUENCE</scope>
    <source>
        <strain evidence="1">91603</strain>
        <tissue evidence="1">Leaf</tissue>
    </source>
</reference>
<evidence type="ECO:0000313" key="2">
    <source>
        <dbReference type="Proteomes" id="UP001064489"/>
    </source>
</evidence>
<sequence length="154" mass="17450">MYSDELLALCNRLFRELIRFLGNNVVAGTLHELVGVFGDRETNVSLVEKLKDKEAVEAQDMAEDLFRKQSINKGIFCLMLAFSKHPNLGGLDGYIHSYMVHKVGSKKNWSIVAEGATKIVNATWDLLSDSRRRASYDRLIGCNQPQPPEKRRKP</sequence>
<dbReference type="AlphaFoldDB" id="A0AAD5IDY8"/>
<accession>A0AAD5IDY8</accession>
<reference evidence="1" key="1">
    <citation type="journal article" date="2022" name="Plant J.">
        <title>Strategies of tolerance reflected in two North American maple genomes.</title>
        <authorList>
            <person name="McEvoy S.L."/>
            <person name="Sezen U.U."/>
            <person name="Trouern-Trend A."/>
            <person name="McMahon S.M."/>
            <person name="Schaberg P.G."/>
            <person name="Yang J."/>
            <person name="Wegrzyn J.L."/>
            <person name="Swenson N.G."/>
        </authorList>
    </citation>
    <scope>NUCLEOTIDE SEQUENCE</scope>
    <source>
        <strain evidence="1">91603</strain>
    </source>
</reference>